<dbReference type="InterPro" id="IPR019410">
    <property type="entry name" value="Methyltransf_16"/>
</dbReference>
<dbReference type="Gene3D" id="3.40.50.150">
    <property type="entry name" value="Vaccinia Virus protein VP39"/>
    <property type="match status" value="1"/>
</dbReference>
<evidence type="ECO:0000256" key="4">
    <source>
        <dbReference type="ARBA" id="ARBA00020594"/>
    </source>
</evidence>
<evidence type="ECO:0000256" key="6">
    <source>
        <dbReference type="ARBA" id="ARBA00022603"/>
    </source>
</evidence>
<dbReference type="GO" id="GO:0005737">
    <property type="term" value="C:cytoplasm"/>
    <property type="evidence" value="ECO:0007669"/>
    <property type="project" value="UniProtKB-SubCell"/>
</dbReference>
<keyword evidence="7" id="KW-0808">Transferase</keyword>
<name>A0ABC8SQT0_9AQUA</name>
<comment type="subcellular location">
    <subcellularLocation>
        <location evidence="2">Cytoplasm</location>
    </subcellularLocation>
    <subcellularLocation>
        <location evidence="1">Nucleus</location>
    </subcellularLocation>
</comment>
<keyword evidence="5" id="KW-0963">Cytoplasm</keyword>
<dbReference type="PANTHER" id="PTHR13539:SF3">
    <property type="entry name" value="CALMODULIN-LYSINE N-METHYLTRANSFERASE"/>
    <property type="match status" value="1"/>
</dbReference>
<dbReference type="SUPFAM" id="SSF53335">
    <property type="entry name" value="S-adenosyl-L-methionine-dependent methyltransferases"/>
    <property type="match status" value="1"/>
</dbReference>
<evidence type="ECO:0000256" key="1">
    <source>
        <dbReference type="ARBA" id="ARBA00004123"/>
    </source>
</evidence>
<sequence length="345" mass="39415">MEANCSSSSSATQKASSIRWGILRRALLRRPSPSTDEQSEMSIRRISRKTNHGFNLIPYHLVESHNEENSDSFSKANHLGSSSRDIRICYTLPIDSAPKIFLNQRVDDRADLHDFEICNRFNIDNTGLVCHWPSEDVLAYYCMVHTENFRFLAQYHISIRCLTTQPLFLRSKKVIELGSGYGLAGLVMAVVTEALEVVISDGNPQVVDYIQCNIKANSTTFGGTRVKSMMLHWNQEEISDISNTFDVIVASDCTFFKEFHKGLVQTVNFLLKNEGPSEAIFFSPKRGDSLDEFLLEVKESGLHFGITEIYDPEVWRRHQAFVNSDDSWPNYEKDHCYPLLIRITR</sequence>
<organism evidence="9 10">
    <name type="scientific">Ilex paraguariensis</name>
    <name type="common">yerba mate</name>
    <dbReference type="NCBI Taxonomy" id="185542"/>
    <lineage>
        <taxon>Eukaryota</taxon>
        <taxon>Viridiplantae</taxon>
        <taxon>Streptophyta</taxon>
        <taxon>Embryophyta</taxon>
        <taxon>Tracheophyta</taxon>
        <taxon>Spermatophyta</taxon>
        <taxon>Magnoliopsida</taxon>
        <taxon>eudicotyledons</taxon>
        <taxon>Gunneridae</taxon>
        <taxon>Pentapetalae</taxon>
        <taxon>asterids</taxon>
        <taxon>campanulids</taxon>
        <taxon>Aquifoliales</taxon>
        <taxon>Aquifoliaceae</taxon>
        <taxon>Ilex</taxon>
    </lineage>
</organism>
<dbReference type="GO" id="GO:0018025">
    <property type="term" value="F:calmodulin-lysine N-methyltransferase activity"/>
    <property type="evidence" value="ECO:0007669"/>
    <property type="project" value="UniProtKB-EC"/>
</dbReference>
<dbReference type="PANTHER" id="PTHR13539">
    <property type="entry name" value="CALMODULIN-LYSINE N-METHYLTRANSFERASE"/>
    <property type="match status" value="1"/>
</dbReference>
<dbReference type="InterPro" id="IPR029063">
    <property type="entry name" value="SAM-dependent_MTases_sf"/>
</dbReference>
<protein>
    <recommendedName>
        <fullName evidence="4">Calmodulin-lysine N-methyltransferase</fullName>
        <ecNumber evidence="3">2.1.1.60</ecNumber>
    </recommendedName>
</protein>
<comment type="caution">
    <text evidence="9">The sequence shown here is derived from an EMBL/GenBank/DDBJ whole genome shotgun (WGS) entry which is preliminary data.</text>
</comment>
<gene>
    <name evidence="9" type="ORF">ILEXP_LOCUS25564</name>
</gene>
<evidence type="ECO:0000256" key="5">
    <source>
        <dbReference type="ARBA" id="ARBA00022490"/>
    </source>
</evidence>
<dbReference type="AlphaFoldDB" id="A0ABC8SQT0"/>
<evidence type="ECO:0000313" key="10">
    <source>
        <dbReference type="Proteomes" id="UP001642360"/>
    </source>
</evidence>
<dbReference type="EMBL" id="CAUOFW020002947">
    <property type="protein sequence ID" value="CAK9157002.1"/>
    <property type="molecule type" value="Genomic_DNA"/>
</dbReference>
<accession>A0ABC8SQT0</accession>
<keyword evidence="8" id="KW-0539">Nucleus</keyword>
<dbReference type="GO" id="GO:0005634">
    <property type="term" value="C:nucleus"/>
    <property type="evidence" value="ECO:0007669"/>
    <property type="project" value="UniProtKB-SubCell"/>
</dbReference>
<proteinExistence type="predicted"/>
<evidence type="ECO:0000256" key="7">
    <source>
        <dbReference type="ARBA" id="ARBA00022679"/>
    </source>
</evidence>
<keyword evidence="10" id="KW-1185">Reference proteome</keyword>
<dbReference type="Proteomes" id="UP001642360">
    <property type="component" value="Unassembled WGS sequence"/>
</dbReference>
<evidence type="ECO:0000256" key="2">
    <source>
        <dbReference type="ARBA" id="ARBA00004496"/>
    </source>
</evidence>
<dbReference type="Pfam" id="PF10294">
    <property type="entry name" value="Methyltransf_16"/>
    <property type="match status" value="1"/>
</dbReference>
<dbReference type="EC" id="2.1.1.60" evidence="3"/>
<dbReference type="InterPro" id="IPR025800">
    <property type="entry name" value="CaM-Lys-N-MeTrfase"/>
</dbReference>
<keyword evidence="6" id="KW-0489">Methyltransferase</keyword>
<reference evidence="9 10" key="1">
    <citation type="submission" date="2024-02" db="EMBL/GenBank/DDBJ databases">
        <authorList>
            <person name="Vignale AGUSTIN F."/>
            <person name="Sosa J E."/>
            <person name="Modenutti C."/>
        </authorList>
    </citation>
    <scope>NUCLEOTIDE SEQUENCE [LARGE SCALE GENOMIC DNA]</scope>
</reference>
<evidence type="ECO:0000256" key="3">
    <source>
        <dbReference type="ARBA" id="ARBA00011914"/>
    </source>
</evidence>
<dbReference type="GO" id="GO:0032259">
    <property type="term" value="P:methylation"/>
    <property type="evidence" value="ECO:0007669"/>
    <property type="project" value="UniProtKB-KW"/>
</dbReference>
<evidence type="ECO:0000256" key="8">
    <source>
        <dbReference type="ARBA" id="ARBA00023242"/>
    </source>
</evidence>
<evidence type="ECO:0000313" key="9">
    <source>
        <dbReference type="EMBL" id="CAK9157002.1"/>
    </source>
</evidence>